<evidence type="ECO:0000313" key="2">
    <source>
        <dbReference type="EMBL" id="KJA15678.1"/>
    </source>
</evidence>
<reference evidence="3" key="1">
    <citation type="submission" date="2014-04" db="EMBL/GenBank/DDBJ databases">
        <title>Evolutionary Origins and Diversification of the Mycorrhizal Mutualists.</title>
        <authorList>
            <consortium name="DOE Joint Genome Institute"/>
            <consortium name="Mycorrhizal Genomics Consortium"/>
            <person name="Kohler A."/>
            <person name="Kuo A."/>
            <person name="Nagy L.G."/>
            <person name="Floudas D."/>
            <person name="Copeland A."/>
            <person name="Barry K.W."/>
            <person name="Cichocki N."/>
            <person name="Veneault-Fourrey C."/>
            <person name="LaButti K."/>
            <person name="Lindquist E.A."/>
            <person name="Lipzen A."/>
            <person name="Lundell T."/>
            <person name="Morin E."/>
            <person name="Murat C."/>
            <person name="Riley R."/>
            <person name="Ohm R."/>
            <person name="Sun H."/>
            <person name="Tunlid A."/>
            <person name="Henrissat B."/>
            <person name="Grigoriev I.V."/>
            <person name="Hibbett D.S."/>
            <person name="Martin F."/>
        </authorList>
    </citation>
    <scope>NUCLEOTIDE SEQUENCE [LARGE SCALE GENOMIC DNA]</scope>
    <source>
        <strain evidence="3">FD-334 SS-4</strain>
    </source>
</reference>
<gene>
    <name evidence="2" type="ORF">HYPSUDRAFT_58679</name>
</gene>
<protein>
    <recommendedName>
        <fullName evidence="1">Fungal-type protein kinase domain-containing protein</fullName>
    </recommendedName>
</protein>
<proteinExistence type="predicted"/>
<name>A0A0D2LXS0_HYPSF</name>
<dbReference type="Proteomes" id="UP000054270">
    <property type="component" value="Unassembled WGS sequence"/>
</dbReference>
<sequence length="181" mass="20859">MEWALVLVDRSGIISASQFSFSSASGVTLAMIIYCFGYGRPHDFGIDESMTTPTPGKKQVKRIFEVIRPLHVVVTLTGWATQVWLVRRKGRYYDVLKDSWPLKSKPFSEIRHLLAINLIIEQGPEMIKKLKDIYPILVVGQELEHGTDIYHHELNESALPRVHRRIRNSPETHSLWRDKPN</sequence>
<feature type="domain" description="Fungal-type protein kinase" evidence="1">
    <location>
        <begin position="4"/>
        <end position="116"/>
    </location>
</feature>
<dbReference type="Pfam" id="PF17667">
    <property type="entry name" value="Pkinase_fungal"/>
    <property type="match status" value="1"/>
</dbReference>
<evidence type="ECO:0000259" key="1">
    <source>
        <dbReference type="Pfam" id="PF17667"/>
    </source>
</evidence>
<dbReference type="AlphaFoldDB" id="A0A0D2LXS0"/>
<organism evidence="2 3">
    <name type="scientific">Hypholoma sublateritium (strain FD-334 SS-4)</name>
    <dbReference type="NCBI Taxonomy" id="945553"/>
    <lineage>
        <taxon>Eukaryota</taxon>
        <taxon>Fungi</taxon>
        <taxon>Dikarya</taxon>
        <taxon>Basidiomycota</taxon>
        <taxon>Agaricomycotina</taxon>
        <taxon>Agaricomycetes</taxon>
        <taxon>Agaricomycetidae</taxon>
        <taxon>Agaricales</taxon>
        <taxon>Agaricineae</taxon>
        <taxon>Strophariaceae</taxon>
        <taxon>Hypholoma</taxon>
    </lineage>
</organism>
<accession>A0A0D2LXS0</accession>
<dbReference type="EMBL" id="KN817638">
    <property type="protein sequence ID" value="KJA15678.1"/>
    <property type="molecule type" value="Genomic_DNA"/>
</dbReference>
<evidence type="ECO:0000313" key="3">
    <source>
        <dbReference type="Proteomes" id="UP000054270"/>
    </source>
</evidence>
<keyword evidence="3" id="KW-1185">Reference proteome</keyword>
<dbReference type="InterPro" id="IPR040976">
    <property type="entry name" value="Pkinase_fungal"/>
</dbReference>